<name>A0A7M5VHA9_9CNID</name>
<dbReference type="AlphaFoldDB" id="A0A7M5VHA9"/>
<keyword evidence="3" id="KW-1185">Reference proteome</keyword>
<dbReference type="Proteomes" id="UP000594262">
    <property type="component" value="Unplaced"/>
</dbReference>
<feature type="region of interest" description="Disordered" evidence="1">
    <location>
        <begin position="175"/>
        <end position="224"/>
    </location>
</feature>
<organism evidence="2 3">
    <name type="scientific">Clytia hemisphaerica</name>
    <dbReference type="NCBI Taxonomy" id="252671"/>
    <lineage>
        <taxon>Eukaryota</taxon>
        <taxon>Metazoa</taxon>
        <taxon>Cnidaria</taxon>
        <taxon>Hydrozoa</taxon>
        <taxon>Hydroidolina</taxon>
        <taxon>Leptothecata</taxon>
        <taxon>Obeliida</taxon>
        <taxon>Clytiidae</taxon>
        <taxon>Clytia</taxon>
    </lineage>
</organism>
<dbReference type="GO" id="GO:0030496">
    <property type="term" value="C:midbody"/>
    <property type="evidence" value="ECO:0007669"/>
    <property type="project" value="TreeGrafter"/>
</dbReference>
<dbReference type="GO" id="GO:0005634">
    <property type="term" value="C:nucleus"/>
    <property type="evidence" value="ECO:0007669"/>
    <property type="project" value="TreeGrafter"/>
</dbReference>
<feature type="compositionally biased region" description="Basic residues" evidence="1">
    <location>
        <begin position="330"/>
        <end position="339"/>
    </location>
</feature>
<evidence type="ECO:0000256" key="1">
    <source>
        <dbReference type="SAM" id="MobiDB-lite"/>
    </source>
</evidence>
<feature type="compositionally biased region" description="Basic and acidic residues" evidence="1">
    <location>
        <begin position="260"/>
        <end position="270"/>
    </location>
</feature>
<dbReference type="GO" id="GO:0000281">
    <property type="term" value="P:mitotic cytokinesis"/>
    <property type="evidence" value="ECO:0007669"/>
    <property type="project" value="TreeGrafter"/>
</dbReference>
<dbReference type="GO" id="GO:0007266">
    <property type="term" value="P:Rho protein signal transduction"/>
    <property type="evidence" value="ECO:0007669"/>
    <property type="project" value="TreeGrafter"/>
</dbReference>
<evidence type="ECO:0000313" key="2">
    <source>
        <dbReference type="EnsemblMetazoa" id="CLYHEMP012040.2"/>
    </source>
</evidence>
<feature type="region of interest" description="Disordered" evidence="1">
    <location>
        <begin position="244"/>
        <end position="387"/>
    </location>
</feature>
<dbReference type="PANTHER" id="PTHR46199">
    <property type="entry name" value="RAC GTPASE-ACTIVATING PROTEIN 1"/>
    <property type="match status" value="1"/>
</dbReference>
<dbReference type="GO" id="GO:0051256">
    <property type="term" value="P:mitotic spindle midzone assembly"/>
    <property type="evidence" value="ECO:0007669"/>
    <property type="project" value="TreeGrafter"/>
</dbReference>
<dbReference type="EnsemblMetazoa" id="CLYHEMT012040.2">
    <property type="protein sequence ID" value="CLYHEMP012040.2"/>
    <property type="gene ID" value="CLYHEMG012040"/>
</dbReference>
<proteinExistence type="predicted"/>
<dbReference type="PANTHER" id="PTHR46199:SF3">
    <property type="entry name" value="RAC GTPASE-ACTIVATING PROTEIN 1"/>
    <property type="match status" value="1"/>
</dbReference>
<reference evidence="2" key="1">
    <citation type="submission" date="2021-01" db="UniProtKB">
        <authorList>
            <consortium name="EnsemblMetazoa"/>
        </authorList>
    </citation>
    <scope>IDENTIFICATION</scope>
</reference>
<dbReference type="GO" id="GO:0032154">
    <property type="term" value="C:cleavage furrow"/>
    <property type="evidence" value="ECO:0007669"/>
    <property type="project" value="TreeGrafter"/>
</dbReference>
<accession>A0A7M5VHA9</accession>
<dbReference type="OrthoDB" id="2218807at2759"/>
<evidence type="ECO:0000313" key="3">
    <source>
        <dbReference type="Proteomes" id="UP000594262"/>
    </source>
</evidence>
<dbReference type="GO" id="GO:0051233">
    <property type="term" value="C:spindle midzone"/>
    <property type="evidence" value="ECO:0007669"/>
    <property type="project" value="TreeGrafter"/>
</dbReference>
<dbReference type="GO" id="GO:0097149">
    <property type="term" value="C:centralspindlin complex"/>
    <property type="evidence" value="ECO:0007669"/>
    <property type="project" value="TreeGrafter"/>
</dbReference>
<dbReference type="GO" id="GO:0005096">
    <property type="term" value="F:GTPase activator activity"/>
    <property type="evidence" value="ECO:0007669"/>
    <property type="project" value="TreeGrafter"/>
</dbReference>
<protein>
    <submittedName>
        <fullName evidence="2">Uncharacterized protein</fullName>
    </submittedName>
</protein>
<sequence length="411" mass="46789">MKKTQRSSANSKDTKKALSQEIMAGSVVKKYDELIRCTNVLTEGIETEFVKFVKHQEDSRKKWQHVEEENHEMKKYMAKYKASKDTLDIQLNMARHQLDAEIKKRLKAEQSVDHMARQLQLIKELLLDKDGSGDTKLVFDKLQQQINDTVGQRVDNEQQADLINQSYTLDESSFDLPASEYDNTEDDILDLTGGSVLGNGRRRSNKRGLPTAPPLNEVDSTESELSTYQVKKTRVSEEVHKTIETHVTVTGGRSPAKSPKKAERLDKDFSRPPSQSGKRPPSRGHVRAQSTTDMSDEYDKENCSTPRPFTLTRHQQQQPPLQPKPENHHSNNRHHHHQSFQHPSPSKPPINKGLTKQMTVPNLYPNLDSMLTPDPKKKFNTLNTPRSGKKLQAHQFVPKVAVRMESCGTCK</sequence>